<dbReference type="Proteomes" id="UP000252706">
    <property type="component" value="Unassembled WGS sequence"/>
</dbReference>
<dbReference type="Gene3D" id="3.30.300.30">
    <property type="match status" value="1"/>
</dbReference>
<reference evidence="1 2" key="1">
    <citation type="submission" date="2018-07" db="EMBL/GenBank/DDBJ databases">
        <title>Modular assembly of carbohydrate-degrading microbial communities in the ocean.</title>
        <authorList>
            <person name="Enke T.N."/>
            <person name="Datta M.S."/>
            <person name="Schwartzman J.A."/>
            <person name="Cermak N."/>
            <person name="Schmitz D.A."/>
            <person name="Barrere J."/>
            <person name="Cordero O.X."/>
        </authorList>
    </citation>
    <scope>NUCLEOTIDE SEQUENCE [LARGE SCALE GENOMIC DNA]</scope>
    <source>
        <strain evidence="1 2">C3M10</strain>
    </source>
</reference>
<dbReference type="SUPFAM" id="SSF56801">
    <property type="entry name" value="Acetyl-CoA synthetase-like"/>
    <property type="match status" value="1"/>
</dbReference>
<protein>
    <submittedName>
        <fullName evidence="1">Uncharacterized protein</fullName>
    </submittedName>
</protein>
<organism evidence="1 2">
    <name type="scientific">Phaeobacter gallaeciensis</name>
    <dbReference type="NCBI Taxonomy" id="60890"/>
    <lineage>
        <taxon>Bacteria</taxon>
        <taxon>Pseudomonadati</taxon>
        <taxon>Pseudomonadota</taxon>
        <taxon>Alphaproteobacteria</taxon>
        <taxon>Rhodobacterales</taxon>
        <taxon>Roseobacteraceae</taxon>
        <taxon>Phaeobacter</taxon>
    </lineage>
</organism>
<accession>A0A366X710</accession>
<dbReference type="InterPro" id="IPR045851">
    <property type="entry name" value="AMP-bd_C_sf"/>
</dbReference>
<gene>
    <name evidence="1" type="ORF">DS909_04040</name>
</gene>
<name>A0A366X710_9RHOB</name>
<dbReference type="EMBL" id="QOCE01000011">
    <property type="protein sequence ID" value="RBW60697.1"/>
    <property type="molecule type" value="Genomic_DNA"/>
</dbReference>
<proteinExistence type="predicted"/>
<dbReference type="AlphaFoldDB" id="A0A366X710"/>
<comment type="caution">
    <text evidence="1">The sequence shown here is derived from an EMBL/GenBank/DDBJ whole genome shotgun (WGS) entry which is preliminary data.</text>
</comment>
<evidence type="ECO:0000313" key="1">
    <source>
        <dbReference type="EMBL" id="RBW60697.1"/>
    </source>
</evidence>
<evidence type="ECO:0000313" key="2">
    <source>
        <dbReference type="Proteomes" id="UP000252706"/>
    </source>
</evidence>
<sequence length="42" mass="4632">MRAYFGDRLSPYKCPSVFSTVPETPRTGSGKICSSNCMISTR</sequence>